<dbReference type="InterPro" id="IPR011527">
    <property type="entry name" value="ABC1_TM_dom"/>
</dbReference>
<comment type="caution">
    <text evidence="10">The sequence shown here is derived from an EMBL/GenBank/DDBJ whole genome shotgun (WGS) entry which is preliminary data.</text>
</comment>
<evidence type="ECO:0000313" key="11">
    <source>
        <dbReference type="Proteomes" id="UP000321798"/>
    </source>
</evidence>
<evidence type="ECO:0000256" key="2">
    <source>
        <dbReference type="ARBA" id="ARBA00022692"/>
    </source>
</evidence>
<evidence type="ECO:0000256" key="6">
    <source>
        <dbReference type="ARBA" id="ARBA00023136"/>
    </source>
</evidence>
<keyword evidence="2 7" id="KW-0812">Transmembrane</keyword>
<protein>
    <submittedName>
        <fullName evidence="10">Multidrug ABC transporter permease</fullName>
    </submittedName>
</protein>
<name>A0A512PCY8_9CELL</name>
<dbReference type="InterPro" id="IPR017871">
    <property type="entry name" value="ABC_transporter-like_CS"/>
</dbReference>
<dbReference type="PANTHER" id="PTHR43394">
    <property type="entry name" value="ATP-DEPENDENT PERMEASE MDL1, MITOCHONDRIAL"/>
    <property type="match status" value="1"/>
</dbReference>
<comment type="subcellular location">
    <subcellularLocation>
        <location evidence="1">Cell membrane</location>
        <topology evidence="1">Multi-pass membrane protein</topology>
    </subcellularLocation>
</comment>
<dbReference type="InterPro" id="IPR003593">
    <property type="entry name" value="AAA+_ATPase"/>
</dbReference>
<accession>A0A512PCY8</accession>
<keyword evidence="4" id="KW-0067">ATP-binding</keyword>
<dbReference type="PROSITE" id="PS50893">
    <property type="entry name" value="ABC_TRANSPORTER_2"/>
    <property type="match status" value="1"/>
</dbReference>
<evidence type="ECO:0000256" key="3">
    <source>
        <dbReference type="ARBA" id="ARBA00022741"/>
    </source>
</evidence>
<dbReference type="Gene3D" id="1.20.1560.10">
    <property type="entry name" value="ABC transporter type 1, transmembrane domain"/>
    <property type="match status" value="1"/>
</dbReference>
<dbReference type="CDD" id="cd03228">
    <property type="entry name" value="ABCC_MRP_Like"/>
    <property type="match status" value="1"/>
</dbReference>
<sequence>MDLFRRALRLSPGHTGTLVATSVVSGLLPAVQVLTMGRLVDALNSDSAELHVQALAGLLAVLAGLAAASQVLGAVRGMSFQAVTTLVSTELSTSVMEHAIELPPAQTEQPEILDSMQRAMRESQFRPTQAIQQTLDVLGQLTTVASVGAVLGSMNPWVALLALAAPCPVVYAQWKAGRRGFALEQSRAEQRRRLVYWPSLLADPASAREVHAFGIGGFIVARFRTAAEAIVRQDMALFRRVTGLTMSMALVSVALNLTAQIVALWVALSHGTLGVLIAVIQGIVAIQSAGSGLFGGAISLSNTAMYLANIERFLSLKPHARSRGTSQAPHRLHTGIEFCAVSFTYPGQTQPALDGVSFVLRPGMTTAVMGRNGAGKSTVVKLLCGIYTPSSGQILIDGVPLDEISEASLLDAMTFVFQDYAQYNVSAAENIGLGSLEHLDDEARVRAAGARASIAQHLDALPAGWQTPLGRTFDAGLDLSGGQWQKVAIARSLMRDVPVRLLDEPTSSLDPISEKAIFDQFDSREPGVTTLLVAHRFSTVRFADHVIVMESGRVAAQGPHHTLMTTSPLYRELYDAQEF</sequence>
<dbReference type="InterPro" id="IPR027417">
    <property type="entry name" value="P-loop_NTPase"/>
</dbReference>
<evidence type="ECO:0000256" key="5">
    <source>
        <dbReference type="ARBA" id="ARBA00022989"/>
    </source>
</evidence>
<feature type="domain" description="ABC transporter" evidence="8">
    <location>
        <begin position="336"/>
        <end position="576"/>
    </location>
</feature>
<dbReference type="PROSITE" id="PS00211">
    <property type="entry name" value="ABC_TRANSPORTER_1"/>
    <property type="match status" value="1"/>
</dbReference>
<feature type="transmembrane region" description="Helical" evidence="7">
    <location>
        <begin position="273"/>
        <end position="298"/>
    </location>
</feature>
<dbReference type="InterPro" id="IPR036640">
    <property type="entry name" value="ABC1_TM_sf"/>
</dbReference>
<feature type="transmembrane region" description="Helical" evidence="7">
    <location>
        <begin position="241"/>
        <end position="267"/>
    </location>
</feature>
<feature type="transmembrane region" description="Helical" evidence="7">
    <location>
        <begin position="54"/>
        <end position="75"/>
    </location>
</feature>
<dbReference type="Proteomes" id="UP000321798">
    <property type="component" value="Unassembled WGS sequence"/>
</dbReference>
<dbReference type="Gene3D" id="3.40.50.300">
    <property type="entry name" value="P-loop containing nucleotide triphosphate hydrolases"/>
    <property type="match status" value="1"/>
</dbReference>
<dbReference type="SUPFAM" id="SSF52540">
    <property type="entry name" value="P-loop containing nucleoside triphosphate hydrolases"/>
    <property type="match status" value="1"/>
</dbReference>
<reference evidence="10 11" key="1">
    <citation type="submission" date="2019-07" db="EMBL/GenBank/DDBJ databases">
        <title>Whole genome shotgun sequence of Cellulomonas soli NBRC 109434.</title>
        <authorList>
            <person name="Hosoyama A."/>
            <person name="Uohara A."/>
            <person name="Ohji S."/>
            <person name="Ichikawa N."/>
        </authorList>
    </citation>
    <scope>NUCLEOTIDE SEQUENCE [LARGE SCALE GENOMIC DNA]</scope>
    <source>
        <strain evidence="10 11">NBRC 109434</strain>
    </source>
</reference>
<dbReference type="SUPFAM" id="SSF90123">
    <property type="entry name" value="ABC transporter transmembrane region"/>
    <property type="match status" value="1"/>
</dbReference>
<dbReference type="GO" id="GO:0005524">
    <property type="term" value="F:ATP binding"/>
    <property type="evidence" value="ECO:0007669"/>
    <property type="project" value="UniProtKB-KW"/>
</dbReference>
<dbReference type="SMART" id="SM00382">
    <property type="entry name" value="AAA"/>
    <property type="match status" value="1"/>
</dbReference>
<dbReference type="PROSITE" id="PS50929">
    <property type="entry name" value="ABC_TM1F"/>
    <property type="match status" value="1"/>
</dbReference>
<dbReference type="PANTHER" id="PTHR43394:SF1">
    <property type="entry name" value="ATP-BINDING CASSETTE SUB-FAMILY B MEMBER 10, MITOCHONDRIAL"/>
    <property type="match status" value="1"/>
</dbReference>
<dbReference type="GO" id="GO:0005886">
    <property type="term" value="C:plasma membrane"/>
    <property type="evidence" value="ECO:0007669"/>
    <property type="project" value="UniProtKB-SubCell"/>
</dbReference>
<evidence type="ECO:0000313" key="10">
    <source>
        <dbReference type="EMBL" id="GEP69074.1"/>
    </source>
</evidence>
<dbReference type="EMBL" id="BKAL01000005">
    <property type="protein sequence ID" value="GEP69074.1"/>
    <property type="molecule type" value="Genomic_DNA"/>
</dbReference>
<keyword evidence="11" id="KW-1185">Reference proteome</keyword>
<evidence type="ECO:0000259" key="9">
    <source>
        <dbReference type="PROSITE" id="PS50929"/>
    </source>
</evidence>
<dbReference type="AlphaFoldDB" id="A0A512PCY8"/>
<dbReference type="InterPro" id="IPR039421">
    <property type="entry name" value="Type_1_exporter"/>
</dbReference>
<evidence type="ECO:0000256" key="7">
    <source>
        <dbReference type="SAM" id="Phobius"/>
    </source>
</evidence>
<proteinExistence type="predicted"/>
<dbReference type="GO" id="GO:0016887">
    <property type="term" value="F:ATP hydrolysis activity"/>
    <property type="evidence" value="ECO:0007669"/>
    <property type="project" value="InterPro"/>
</dbReference>
<gene>
    <name evidence="10" type="ORF">CSO01_17890</name>
</gene>
<dbReference type="Pfam" id="PF00005">
    <property type="entry name" value="ABC_tran"/>
    <property type="match status" value="1"/>
</dbReference>
<organism evidence="10 11">
    <name type="scientific">Cellulomonas soli</name>
    <dbReference type="NCBI Taxonomy" id="931535"/>
    <lineage>
        <taxon>Bacteria</taxon>
        <taxon>Bacillati</taxon>
        <taxon>Actinomycetota</taxon>
        <taxon>Actinomycetes</taxon>
        <taxon>Micrococcales</taxon>
        <taxon>Cellulomonadaceae</taxon>
        <taxon>Cellulomonas</taxon>
    </lineage>
</organism>
<evidence type="ECO:0000256" key="1">
    <source>
        <dbReference type="ARBA" id="ARBA00004651"/>
    </source>
</evidence>
<dbReference type="InterPro" id="IPR003439">
    <property type="entry name" value="ABC_transporter-like_ATP-bd"/>
</dbReference>
<feature type="domain" description="ABC transmembrane type-1" evidence="9">
    <location>
        <begin position="18"/>
        <end position="309"/>
    </location>
</feature>
<evidence type="ECO:0000259" key="8">
    <source>
        <dbReference type="PROSITE" id="PS50893"/>
    </source>
</evidence>
<keyword evidence="5 7" id="KW-1133">Transmembrane helix</keyword>
<keyword evidence="3" id="KW-0547">Nucleotide-binding</keyword>
<feature type="transmembrane region" description="Helical" evidence="7">
    <location>
        <begin position="12"/>
        <end position="34"/>
    </location>
</feature>
<dbReference type="GO" id="GO:0015421">
    <property type="term" value="F:ABC-type oligopeptide transporter activity"/>
    <property type="evidence" value="ECO:0007669"/>
    <property type="project" value="TreeGrafter"/>
</dbReference>
<evidence type="ECO:0000256" key="4">
    <source>
        <dbReference type="ARBA" id="ARBA00022840"/>
    </source>
</evidence>
<keyword evidence="6 7" id="KW-0472">Membrane</keyword>